<evidence type="ECO:0000259" key="2">
    <source>
        <dbReference type="Pfam" id="PF12937"/>
    </source>
</evidence>
<evidence type="ECO:0000313" key="3">
    <source>
        <dbReference type="EMBL" id="ORY96265.1"/>
    </source>
</evidence>
<organism evidence="3 4">
    <name type="scientific">Syncephalastrum racemosum</name>
    <name type="common">Filamentous fungus</name>
    <dbReference type="NCBI Taxonomy" id="13706"/>
    <lineage>
        <taxon>Eukaryota</taxon>
        <taxon>Fungi</taxon>
        <taxon>Fungi incertae sedis</taxon>
        <taxon>Mucoromycota</taxon>
        <taxon>Mucoromycotina</taxon>
        <taxon>Mucoromycetes</taxon>
        <taxon>Mucorales</taxon>
        <taxon>Syncephalastraceae</taxon>
        <taxon>Syncephalastrum</taxon>
    </lineage>
</organism>
<keyword evidence="4" id="KW-1185">Reference proteome</keyword>
<dbReference type="InParanoid" id="A0A1X2HBS5"/>
<dbReference type="EMBL" id="MCGN01000005">
    <property type="protein sequence ID" value="ORY96265.1"/>
    <property type="molecule type" value="Genomic_DNA"/>
</dbReference>
<comment type="caution">
    <text evidence="3">The sequence shown here is derived from an EMBL/GenBank/DDBJ whole genome shotgun (WGS) entry which is preliminary data.</text>
</comment>
<dbReference type="InterPro" id="IPR019734">
    <property type="entry name" value="TPR_rpt"/>
</dbReference>
<dbReference type="Proteomes" id="UP000242180">
    <property type="component" value="Unassembled WGS sequence"/>
</dbReference>
<evidence type="ECO:0000256" key="1">
    <source>
        <dbReference type="PROSITE-ProRule" id="PRU00339"/>
    </source>
</evidence>
<accession>A0A1X2HBS5</accession>
<dbReference type="InterPro" id="IPR011990">
    <property type="entry name" value="TPR-like_helical_dom_sf"/>
</dbReference>
<sequence length="513" mass="59501">MDSDAPERDLVSNWAIEDCIDMGQQYLKELRFDDALKSFSDALDIDDSNEAAVEGRLQINRQMKQYNAMQKDAERLIELAPTKGLPYICQSECLLVRGKLLEAMEVLRQCQFRVLHTDPLNNEINDLLFRLRKTPIDFILRLPHDILQLVFSFIPERFKTLRTCTTVSRSWRHCFTTAPILWRNIHMYHRYKSQDDDCVAFALEQYAKYAMGATRMLCIPVSNPVLGILSTGFHGLRTVDLSTSHTRRRVDDTVLYMTMSEVASSWDCVCISDMAVSVVDFVTYACTLCPNLRSLAVYDIMHDDSWTELSRNGNTDLSNQNTMESVESLCIYSSEQMNASLLCYLLARCPNLRYLEVEQCYALEEAETYLELAKLKRLELLSLSTDIEGGIDGDALAKFVKNSESLTELDLQRAEIETEALYELARSMNRGILTSDMALYHMDDPRHREQLEEHISEYEQDLLEEENEENMWENYGLGLVYELDEPYDEEYDYDVYVDRILEEMADRHYAEYP</sequence>
<dbReference type="OrthoDB" id="2277359at2759"/>
<gene>
    <name evidence="3" type="ORF">BCR43DRAFT_524390</name>
</gene>
<dbReference type="Gene3D" id="1.25.40.10">
    <property type="entry name" value="Tetratricopeptide repeat domain"/>
    <property type="match status" value="1"/>
</dbReference>
<proteinExistence type="predicted"/>
<dbReference type="PROSITE" id="PS50005">
    <property type="entry name" value="TPR"/>
    <property type="match status" value="1"/>
</dbReference>
<feature type="domain" description="F-box" evidence="2">
    <location>
        <begin position="139"/>
        <end position="186"/>
    </location>
</feature>
<dbReference type="SUPFAM" id="SSF81383">
    <property type="entry name" value="F-box domain"/>
    <property type="match status" value="1"/>
</dbReference>
<dbReference type="Gene3D" id="3.80.10.10">
    <property type="entry name" value="Ribonuclease Inhibitor"/>
    <property type="match status" value="1"/>
</dbReference>
<evidence type="ECO:0000313" key="4">
    <source>
        <dbReference type="Proteomes" id="UP000242180"/>
    </source>
</evidence>
<dbReference type="FunCoup" id="A0A1X2HBS5">
    <property type="interactions" value="4"/>
</dbReference>
<dbReference type="InterPro" id="IPR032675">
    <property type="entry name" value="LRR_dom_sf"/>
</dbReference>
<dbReference type="Gene3D" id="1.20.1280.50">
    <property type="match status" value="1"/>
</dbReference>
<name>A0A1X2HBS5_SYNRA</name>
<dbReference type="SUPFAM" id="SSF48452">
    <property type="entry name" value="TPR-like"/>
    <property type="match status" value="1"/>
</dbReference>
<feature type="repeat" description="TPR" evidence="1">
    <location>
        <begin position="16"/>
        <end position="49"/>
    </location>
</feature>
<dbReference type="InterPro" id="IPR036047">
    <property type="entry name" value="F-box-like_dom_sf"/>
</dbReference>
<keyword evidence="1" id="KW-0802">TPR repeat</keyword>
<reference evidence="3 4" key="1">
    <citation type="submission" date="2016-07" db="EMBL/GenBank/DDBJ databases">
        <title>Pervasive Adenine N6-methylation of Active Genes in Fungi.</title>
        <authorList>
            <consortium name="DOE Joint Genome Institute"/>
            <person name="Mondo S.J."/>
            <person name="Dannebaum R.O."/>
            <person name="Kuo R.C."/>
            <person name="Labutti K."/>
            <person name="Haridas S."/>
            <person name="Kuo A."/>
            <person name="Salamov A."/>
            <person name="Ahrendt S.R."/>
            <person name="Lipzen A."/>
            <person name="Sullivan W."/>
            <person name="Andreopoulos W.B."/>
            <person name="Clum A."/>
            <person name="Lindquist E."/>
            <person name="Daum C."/>
            <person name="Ramamoorthy G.K."/>
            <person name="Gryganskyi A."/>
            <person name="Culley D."/>
            <person name="Magnuson J.K."/>
            <person name="James T.Y."/>
            <person name="O'Malley M.A."/>
            <person name="Stajich J.E."/>
            <person name="Spatafora J.W."/>
            <person name="Visel A."/>
            <person name="Grigoriev I.V."/>
        </authorList>
    </citation>
    <scope>NUCLEOTIDE SEQUENCE [LARGE SCALE GENOMIC DNA]</scope>
    <source>
        <strain evidence="3 4">NRRL 2496</strain>
    </source>
</reference>
<dbReference type="AlphaFoldDB" id="A0A1X2HBS5"/>
<protein>
    <recommendedName>
        <fullName evidence="2">F-box domain-containing protein</fullName>
    </recommendedName>
</protein>
<dbReference type="Pfam" id="PF12937">
    <property type="entry name" value="F-box-like"/>
    <property type="match status" value="1"/>
</dbReference>
<dbReference type="SUPFAM" id="SSF52047">
    <property type="entry name" value="RNI-like"/>
    <property type="match status" value="1"/>
</dbReference>
<dbReference type="InterPro" id="IPR001810">
    <property type="entry name" value="F-box_dom"/>
</dbReference>